<keyword evidence="1" id="KW-0472">Membrane</keyword>
<gene>
    <name evidence="2" type="ORF">PCARR_a3671</name>
</gene>
<feature type="transmembrane region" description="Helical" evidence="1">
    <location>
        <begin position="36"/>
        <end position="56"/>
    </location>
</feature>
<evidence type="ECO:0000313" key="2">
    <source>
        <dbReference type="EMBL" id="MBE0383449.1"/>
    </source>
</evidence>
<keyword evidence="1" id="KW-0812">Transmembrane</keyword>
<sequence length="65" mass="7223">MFFKNQIKAGNISNDPSALEYSHTNGSQIKNGKSPALFASIIWVVAFIVLFIKIYAQSNAEAYRV</sequence>
<proteinExistence type="predicted"/>
<dbReference type="Proteomes" id="UP000615003">
    <property type="component" value="Unassembled WGS sequence"/>
</dbReference>
<accession>A0ABR9ESE1</accession>
<comment type="caution">
    <text evidence="2">The sequence shown here is derived from an EMBL/GenBank/DDBJ whole genome shotgun (WGS) entry which is preliminary data.</text>
</comment>
<dbReference type="EMBL" id="AQGW01000022">
    <property type="protein sequence ID" value="MBE0383449.1"/>
    <property type="molecule type" value="Genomic_DNA"/>
</dbReference>
<evidence type="ECO:0000313" key="3">
    <source>
        <dbReference type="Proteomes" id="UP000615003"/>
    </source>
</evidence>
<reference evidence="2 3" key="1">
    <citation type="submission" date="2015-06" db="EMBL/GenBank/DDBJ databases">
        <title>Genome sequence of Pseudoalteromonas carrageenovora.</title>
        <authorList>
            <person name="Xie B.-B."/>
            <person name="Rong J.-C."/>
            <person name="Qin Q.-L."/>
            <person name="Zhang Y.-Z."/>
        </authorList>
    </citation>
    <scope>NUCLEOTIDE SEQUENCE [LARGE SCALE GENOMIC DNA]</scope>
    <source>
        <strain evidence="2 3">IAM 12662</strain>
    </source>
</reference>
<evidence type="ECO:0000256" key="1">
    <source>
        <dbReference type="SAM" id="Phobius"/>
    </source>
</evidence>
<organism evidence="2 3">
    <name type="scientific">Pseudoalteromonas carrageenovora IAM 12662</name>
    <dbReference type="NCBI Taxonomy" id="1314868"/>
    <lineage>
        <taxon>Bacteria</taxon>
        <taxon>Pseudomonadati</taxon>
        <taxon>Pseudomonadota</taxon>
        <taxon>Gammaproteobacteria</taxon>
        <taxon>Alteromonadales</taxon>
        <taxon>Pseudoalteromonadaceae</taxon>
        <taxon>Pseudoalteromonas</taxon>
    </lineage>
</organism>
<name>A0ABR9ESE1_PSEVC</name>
<protein>
    <submittedName>
        <fullName evidence="2">Uncharacterized protein</fullName>
    </submittedName>
</protein>
<keyword evidence="1" id="KW-1133">Transmembrane helix</keyword>
<keyword evidence="3" id="KW-1185">Reference proteome</keyword>